<dbReference type="Pfam" id="PF13419">
    <property type="entry name" value="HAD_2"/>
    <property type="match status" value="1"/>
</dbReference>
<evidence type="ECO:0000313" key="5">
    <source>
        <dbReference type="Proteomes" id="UP000236214"/>
    </source>
</evidence>
<dbReference type="EMBL" id="BDEC01000010">
    <property type="protein sequence ID" value="GBD67510.1"/>
    <property type="molecule type" value="Genomic_DNA"/>
</dbReference>
<keyword evidence="1" id="KW-0479">Metal-binding</keyword>
<sequence length="236" mass="28011">MTVAVFFDVDDTLLDNYAAFKETLFALSSLASLSEEQMQKLYKNFRFYSEVIYKQYYETRFINNINARWQWVTKDLNMASDPLFLEELDDLYHKNQQKQKLSKGYIDLFSFLEKNKVYFGVLTNGLEKTQANKIKQLNLLNYMTPERIFISESLNDAKPNFSCFEKVEQALPKIIDSWIYVGDSFTNDIEPLLNSRWLPVWLNRFNEKVMQDGYIEVKENEEAVMTLRKLIHSENF</sequence>
<evidence type="ECO:0000256" key="1">
    <source>
        <dbReference type="ARBA" id="ARBA00022723"/>
    </source>
</evidence>
<dbReference type="PANTHER" id="PTHR46470">
    <property type="entry name" value="N-ACYLNEURAMINATE-9-PHOSPHATASE"/>
    <property type="match status" value="1"/>
</dbReference>
<keyword evidence="2" id="KW-0378">Hydrolase</keyword>
<dbReference type="SFLD" id="SFLDG01129">
    <property type="entry name" value="C1.5:_HAD__Beta-PGM__Phosphata"/>
    <property type="match status" value="1"/>
</dbReference>
<dbReference type="GO" id="GO:0016791">
    <property type="term" value="F:phosphatase activity"/>
    <property type="evidence" value="ECO:0007669"/>
    <property type="project" value="TreeGrafter"/>
</dbReference>
<keyword evidence="5" id="KW-1185">Reference proteome</keyword>
<dbReference type="SFLD" id="SFLDS00003">
    <property type="entry name" value="Haloacid_Dehalogenase"/>
    <property type="match status" value="1"/>
</dbReference>
<evidence type="ECO:0000313" key="4">
    <source>
        <dbReference type="EMBL" id="GBD67510.1"/>
    </source>
</evidence>
<accession>A0A2H6CN03</accession>
<dbReference type="RefSeq" id="WP_083207564.1">
    <property type="nucleotide sequence ID" value="NZ_BDEB01000079.1"/>
</dbReference>
<dbReference type="GeneID" id="64053828"/>
<gene>
    <name evidence="4" type="ORF">TEHN7118_0316</name>
</gene>
<dbReference type="Proteomes" id="UP000236214">
    <property type="component" value="Unassembled WGS sequence"/>
</dbReference>
<keyword evidence="3" id="KW-0460">Magnesium</keyword>
<dbReference type="InterPro" id="IPR041492">
    <property type="entry name" value="HAD_2"/>
</dbReference>
<dbReference type="InterPro" id="IPR036412">
    <property type="entry name" value="HAD-like_sf"/>
</dbReference>
<dbReference type="AlphaFoldDB" id="A0A2H6CN03"/>
<dbReference type="Gene3D" id="1.20.120.710">
    <property type="entry name" value="Haloacid dehalogenase hydrolase-like domain"/>
    <property type="match status" value="1"/>
</dbReference>
<dbReference type="Gene3D" id="3.40.50.1000">
    <property type="entry name" value="HAD superfamily/HAD-like"/>
    <property type="match status" value="1"/>
</dbReference>
<reference evidence="4 5" key="1">
    <citation type="submission" date="2016-05" db="EMBL/GenBank/DDBJ databases">
        <title>Whole genome sequencing of Tetragenococcus halophilus subsp. halophilus NISL 7118.</title>
        <authorList>
            <person name="Shiwa Y."/>
            <person name="Nishimura I."/>
            <person name="Yoshikawa H."/>
            <person name="Koyama Y."/>
            <person name="Oguma T."/>
        </authorList>
    </citation>
    <scope>NUCLEOTIDE SEQUENCE [LARGE SCALE GENOMIC DNA]</scope>
    <source>
        <strain evidence="4 5">NISL 7118</strain>
    </source>
</reference>
<dbReference type="GO" id="GO:0046872">
    <property type="term" value="F:metal ion binding"/>
    <property type="evidence" value="ECO:0007669"/>
    <property type="project" value="UniProtKB-KW"/>
</dbReference>
<dbReference type="SUPFAM" id="SSF56784">
    <property type="entry name" value="HAD-like"/>
    <property type="match status" value="1"/>
</dbReference>
<comment type="caution">
    <text evidence="4">The sequence shown here is derived from an EMBL/GenBank/DDBJ whole genome shotgun (WGS) entry which is preliminary data.</text>
</comment>
<evidence type="ECO:0000256" key="2">
    <source>
        <dbReference type="ARBA" id="ARBA00022801"/>
    </source>
</evidence>
<organism evidence="4 5">
    <name type="scientific">Tetragenococcus halophilus subsp. halophilus</name>
    <dbReference type="NCBI Taxonomy" id="1513897"/>
    <lineage>
        <taxon>Bacteria</taxon>
        <taxon>Bacillati</taxon>
        <taxon>Bacillota</taxon>
        <taxon>Bacilli</taxon>
        <taxon>Lactobacillales</taxon>
        <taxon>Enterococcaceae</taxon>
        <taxon>Tetragenococcus</taxon>
    </lineage>
</organism>
<proteinExistence type="predicted"/>
<dbReference type="InterPro" id="IPR051400">
    <property type="entry name" value="HAD-like_hydrolase"/>
</dbReference>
<dbReference type="InterPro" id="IPR023214">
    <property type="entry name" value="HAD_sf"/>
</dbReference>
<name>A0A2H6CN03_TETHA</name>
<protein>
    <recommendedName>
        <fullName evidence="6">HAD family hydrolase</fullName>
    </recommendedName>
</protein>
<evidence type="ECO:0008006" key="6">
    <source>
        <dbReference type="Google" id="ProtNLM"/>
    </source>
</evidence>
<dbReference type="PANTHER" id="PTHR46470:SF2">
    <property type="entry name" value="GLYCERALDEHYDE 3-PHOSPHATE PHOSPHATASE"/>
    <property type="match status" value="1"/>
</dbReference>
<evidence type="ECO:0000256" key="3">
    <source>
        <dbReference type="ARBA" id="ARBA00022842"/>
    </source>
</evidence>